<dbReference type="InterPro" id="IPR019887">
    <property type="entry name" value="Tscrpt_reg_AsnC/Lrp_C"/>
</dbReference>
<dbReference type="GeneID" id="97242240"/>
<dbReference type="EMBL" id="LPZR01000184">
    <property type="protein sequence ID" value="KYO51008.1"/>
    <property type="molecule type" value="Genomic_DNA"/>
</dbReference>
<proteinExistence type="predicted"/>
<dbReference type="SUPFAM" id="SSF46785">
    <property type="entry name" value="Winged helix' DNA-binding domain"/>
    <property type="match status" value="1"/>
</dbReference>
<dbReference type="GO" id="GO:0043565">
    <property type="term" value="F:sequence-specific DNA binding"/>
    <property type="evidence" value="ECO:0007669"/>
    <property type="project" value="InterPro"/>
</dbReference>
<protein>
    <submittedName>
        <fullName evidence="6">AsnC family transcriptional regulator</fullName>
    </submittedName>
</protein>
<dbReference type="PANTHER" id="PTHR30154">
    <property type="entry name" value="LEUCINE-RESPONSIVE REGULATORY PROTEIN"/>
    <property type="match status" value="1"/>
</dbReference>
<dbReference type="InterPro" id="IPR036390">
    <property type="entry name" value="WH_DNA-bd_sf"/>
</dbReference>
<organism evidence="6 7">
    <name type="scientific">Tistrella mobilis</name>
    <dbReference type="NCBI Taxonomy" id="171437"/>
    <lineage>
        <taxon>Bacteria</taxon>
        <taxon>Pseudomonadati</taxon>
        <taxon>Pseudomonadota</taxon>
        <taxon>Alphaproteobacteria</taxon>
        <taxon>Geminicoccales</taxon>
        <taxon>Geminicoccaceae</taxon>
        <taxon>Tistrella</taxon>
    </lineage>
</organism>
<dbReference type="PROSITE" id="PS50956">
    <property type="entry name" value="HTH_ASNC_2"/>
    <property type="match status" value="1"/>
</dbReference>
<dbReference type="InterPro" id="IPR011008">
    <property type="entry name" value="Dimeric_a/b-barrel"/>
</dbReference>
<dbReference type="InterPro" id="IPR036388">
    <property type="entry name" value="WH-like_DNA-bd_sf"/>
</dbReference>
<feature type="domain" description="HTH asnC-type" evidence="5">
    <location>
        <begin position="2"/>
        <end position="63"/>
    </location>
</feature>
<evidence type="ECO:0000256" key="1">
    <source>
        <dbReference type="ARBA" id="ARBA00023015"/>
    </source>
</evidence>
<dbReference type="InterPro" id="IPR000485">
    <property type="entry name" value="AsnC-type_HTH_dom"/>
</dbReference>
<dbReference type="Gene3D" id="3.30.70.920">
    <property type="match status" value="1"/>
</dbReference>
<dbReference type="SMART" id="SM00344">
    <property type="entry name" value="HTH_ASNC"/>
    <property type="match status" value="1"/>
</dbReference>
<keyword evidence="2" id="KW-0238">DNA-binding</keyword>
<dbReference type="GO" id="GO:0043200">
    <property type="term" value="P:response to amino acid"/>
    <property type="evidence" value="ECO:0007669"/>
    <property type="project" value="TreeGrafter"/>
</dbReference>
<dbReference type="GO" id="GO:0005829">
    <property type="term" value="C:cytosol"/>
    <property type="evidence" value="ECO:0007669"/>
    <property type="project" value="TreeGrafter"/>
</dbReference>
<feature type="region of interest" description="Disordered" evidence="4">
    <location>
        <begin position="138"/>
        <end position="171"/>
    </location>
</feature>
<dbReference type="Proteomes" id="UP000075787">
    <property type="component" value="Unassembled WGS sequence"/>
</dbReference>
<evidence type="ECO:0000256" key="4">
    <source>
        <dbReference type="SAM" id="MobiDB-lite"/>
    </source>
</evidence>
<keyword evidence="1" id="KW-0805">Transcription regulation</keyword>
<dbReference type="Gene3D" id="1.10.10.10">
    <property type="entry name" value="Winged helix-like DNA-binding domain superfamily/Winged helix DNA-binding domain"/>
    <property type="match status" value="1"/>
</dbReference>
<accession>A0A161R0W9</accession>
<gene>
    <name evidence="6" type="ORF">AUP44_10810</name>
</gene>
<dbReference type="Pfam" id="PF01037">
    <property type="entry name" value="AsnC_trans_reg"/>
    <property type="match status" value="1"/>
</dbReference>
<dbReference type="PANTHER" id="PTHR30154:SF53">
    <property type="entry name" value="HTH-TYPE TRANSCRIPTIONAL REGULATOR LRPC"/>
    <property type="match status" value="1"/>
</dbReference>
<dbReference type="RefSeq" id="WP_062767207.1">
    <property type="nucleotide sequence ID" value="NZ_CP121045.1"/>
</dbReference>
<keyword evidence="3" id="KW-0804">Transcription</keyword>
<comment type="caution">
    <text evidence="6">The sequence shown here is derived from an EMBL/GenBank/DDBJ whole genome shotgun (WGS) entry which is preliminary data.</text>
</comment>
<evidence type="ECO:0000313" key="7">
    <source>
        <dbReference type="Proteomes" id="UP000075787"/>
    </source>
</evidence>
<dbReference type="InterPro" id="IPR019888">
    <property type="entry name" value="Tscrpt_reg_AsnC-like"/>
</dbReference>
<evidence type="ECO:0000256" key="2">
    <source>
        <dbReference type="ARBA" id="ARBA00023125"/>
    </source>
</evidence>
<dbReference type="AlphaFoldDB" id="A0A161R0W9"/>
<dbReference type="Pfam" id="PF13404">
    <property type="entry name" value="HTH_AsnC-type"/>
    <property type="match status" value="1"/>
</dbReference>
<dbReference type="PRINTS" id="PR00033">
    <property type="entry name" value="HTHASNC"/>
</dbReference>
<evidence type="ECO:0000256" key="3">
    <source>
        <dbReference type="ARBA" id="ARBA00023163"/>
    </source>
</evidence>
<evidence type="ECO:0000313" key="6">
    <source>
        <dbReference type="EMBL" id="KYO51008.1"/>
    </source>
</evidence>
<name>A0A161R0W9_9PROT</name>
<evidence type="ECO:0000259" key="5">
    <source>
        <dbReference type="PROSITE" id="PS50956"/>
    </source>
</evidence>
<sequence length="171" mass="17822">MLDDADRKIIARLQADARTPMAELGQAAGLSASAAHDRVRRLTERGVIRGMTLRVDPAAIGRGVLGFVFVALGGPAVEAAFVETLRADPAVLECHHVTGDWSYLLKVRVADIAGLEALLGRLKATGALVRSHSMIALSSPKDDGAPPPFPDSAPFPDSGPIAGLPPSEVTS</sequence>
<dbReference type="SUPFAM" id="SSF54909">
    <property type="entry name" value="Dimeric alpha+beta barrel"/>
    <property type="match status" value="1"/>
</dbReference>
<reference evidence="6 7" key="1">
    <citation type="submission" date="2015-12" db="EMBL/GenBank/DDBJ databases">
        <title>Genome sequence of Tistrella mobilis MCCC 1A02139.</title>
        <authorList>
            <person name="Lu L."/>
            <person name="Lai Q."/>
            <person name="Shao Z."/>
            <person name="Qian P."/>
        </authorList>
    </citation>
    <scope>NUCLEOTIDE SEQUENCE [LARGE SCALE GENOMIC DNA]</scope>
    <source>
        <strain evidence="6 7">MCCC 1A02139</strain>
    </source>
</reference>